<dbReference type="PANTHER" id="PTHR30363">
    <property type="entry name" value="HTH-TYPE TRANSCRIPTIONAL REGULATOR SRLR-RELATED"/>
    <property type="match status" value="1"/>
</dbReference>
<dbReference type="InterPro" id="IPR050313">
    <property type="entry name" value="Carb_Metab_HTH_regulators"/>
</dbReference>
<organism evidence="5 6">
    <name type="scientific">Dyadobacter linearis</name>
    <dbReference type="NCBI Taxonomy" id="2823330"/>
    <lineage>
        <taxon>Bacteria</taxon>
        <taxon>Pseudomonadati</taxon>
        <taxon>Bacteroidota</taxon>
        <taxon>Cytophagia</taxon>
        <taxon>Cytophagales</taxon>
        <taxon>Spirosomataceae</taxon>
        <taxon>Dyadobacter</taxon>
    </lineage>
</organism>
<dbReference type="SMART" id="SM01134">
    <property type="entry name" value="DeoRC"/>
    <property type="match status" value="1"/>
</dbReference>
<dbReference type="Gene3D" id="1.10.10.10">
    <property type="entry name" value="Winged helix-like DNA-binding domain superfamily/Winged helix DNA-binding domain"/>
    <property type="match status" value="1"/>
</dbReference>
<dbReference type="InterPro" id="IPR014036">
    <property type="entry name" value="DeoR-like_C"/>
</dbReference>
<dbReference type="PRINTS" id="PR00037">
    <property type="entry name" value="HTHLACR"/>
</dbReference>
<dbReference type="RefSeq" id="WP_215232935.1">
    <property type="nucleotide sequence ID" value="NZ_CAJRAU010000002.1"/>
</dbReference>
<dbReference type="Pfam" id="PF08220">
    <property type="entry name" value="HTH_DeoR"/>
    <property type="match status" value="1"/>
</dbReference>
<dbReference type="SUPFAM" id="SSF100950">
    <property type="entry name" value="NagB/RpiA/CoA transferase-like"/>
    <property type="match status" value="1"/>
</dbReference>
<dbReference type="InterPro" id="IPR001034">
    <property type="entry name" value="DeoR_HTH"/>
</dbReference>
<sequence length="257" mass="27777">MTFQERKKKIIAAVFETGSLSVFQLADQLAASPATIRRDLHEITQEGLLIRTHGGAMRTESAVVTSFTGKKAADSIQKEKIGEAAASYVQDGDTIFMDCGSTVFQMCLYLKKKNNIRVITNSLPIVAELIDNPTVTINLIGGELDSSRKAVHGAKAVEHVNSYHAAKAFIGVDGISPENGLSAHSETESSITSAFIQNCENVYLLCDSSKIGRDSYIKFAALTDISFLITDNRLEESTAMSLKEKGIGEVVSVQVPN</sequence>
<dbReference type="InterPro" id="IPR036390">
    <property type="entry name" value="WH_DNA-bd_sf"/>
</dbReference>
<dbReference type="InterPro" id="IPR018356">
    <property type="entry name" value="Tscrpt_reg_HTH_DeoR_CS"/>
</dbReference>
<dbReference type="PROSITE" id="PS00894">
    <property type="entry name" value="HTH_DEOR_1"/>
    <property type="match status" value="1"/>
</dbReference>
<dbReference type="Gene3D" id="3.40.50.1360">
    <property type="match status" value="1"/>
</dbReference>
<dbReference type="PROSITE" id="PS51000">
    <property type="entry name" value="HTH_DEOR_2"/>
    <property type="match status" value="1"/>
</dbReference>
<evidence type="ECO:0000256" key="1">
    <source>
        <dbReference type="ARBA" id="ARBA00023015"/>
    </source>
</evidence>
<dbReference type="EMBL" id="CAJRAU010000002">
    <property type="protein sequence ID" value="CAG5068808.1"/>
    <property type="molecule type" value="Genomic_DNA"/>
</dbReference>
<gene>
    <name evidence="5" type="primary">glcR_1</name>
    <name evidence="5" type="ORF">DYBT9623_01540</name>
</gene>
<dbReference type="SMART" id="SM00420">
    <property type="entry name" value="HTH_DEOR"/>
    <property type="match status" value="1"/>
</dbReference>
<dbReference type="InterPro" id="IPR037171">
    <property type="entry name" value="NagB/RpiA_transferase-like"/>
</dbReference>
<keyword evidence="6" id="KW-1185">Reference proteome</keyword>
<dbReference type="InterPro" id="IPR036388">
    <property type="entry name" value="WH-like_DNA-bd_sf"/>
</dbReference>
<dbReference type="SUPFAM" id="SSF46785">
    <property type="entry name" value="Winged helix' DNA-binding domain"/>
    <property type="match status" value="1"/>
</dbReference>
<comment type="caution">
    <text evidence="5">The sequence shown here is derived from an EMBL/GenBank/DDBJ whole genome shotgun (WGS) entry which is preliminary data.</text>
</comment>
<dbReference type="Pfam" id="PF00455">
    <property type="entry name" value="DeoRC"/>
    <property type="match status" value="1"/>
</dbReference>
<evidence type="ECO:0000313" key="5">
    <source>
        <dbReference type="EMBL" id="CAG5068808.1"/>
    </source>
</evidence>
<keyword evidence="2" id="KW-0238">DNA-binding</keyword>
<evidence type="ECO:0000256" key="3">
    <source>
        <dbReference type="ARBA" id="ARBA00023163"/>
    </source>
</evidence>
<name>A0ABN7RBE1_9BACT</name>
<feature type="domain" description="HTH deoR-type" evidence="4">
    <location>
        <begin position="3"/>
        <end position="58"/>
    </location>
</feature>
<proteinExistence type="predicted"/>
<accession>A0ABN7RBE1</accession>
<keyword evidence="3" id="KW-0804">Transcription</keyword>
<reference evidence="5 6" key="1">
    <citation type="submission" date="2021-04" db="EMBL/GenBank/DDBJ databases">
        <authorList>
            <person name="Rodrigo-Torres L."/>
            <person name="Arahal R. D."/>
            <person name="Lucena T."/>
        </authorList>
    </citation>
    <scope>NUCLEOTIDE SEQUENCE [LARGE SCALE GENOMIC DNA]</scope>
    <source>
        <strain evidence="5 6">CECT 9623</strain>
    </source>
</reference>
<evidence type="ECO:0000259" key="4">
    <source>
        <dbReference type="PROSITE" id="PS51000"/>
    </source>
</evidence>
<evidence type="ECO:0000313" key="6">
    <source>
        <dbReference type="Proteomes" id="UP000679725"/>
    </source>
</evidence>
<dbReference type="PANTHER" id="PTHR30363:SF44">
    <property type="entry name" value="AGA OPERON TRANSCRIPTIONAL REPRESSOR-RELATED"/>
    <property type="match status" value="1"/>
</dbReference>
<dbReference type="Proteomes" id="UP000679725">
    <property type="component" value="Unassembled WGS sequence"/>
</dbReference>
<keyword evidence="1" id="KW-0805">Transcription regulation</keyword>
<protein>
    <submittedName>
        <fullName evidence="5">HTH-type transcriptional repressor GlcR</fullName>
    </submittedName>
</protein>
<evidence type="ECO:0000256" key="2">
    <source>
        <dbReference type="ARBA" id="ARBA00023125"/>
    </source>
</evidence>